<organism evidence="9 10">
    <name type="scientific">Prosthecomicrobium pneumaticum</name>
    <dbReference type="NCBI Taxonomy" id="81895"/>
    <lineage>
        <taxon>Bacteria</taxon>
        <taxon>Pseudomonadati</taxon>
        <taxon>Pseudomonadota</taxon>
        <taxon>Alphaproteobacteria</taxon>
        <taxon>Hyphomicrobiales</taxon>
        <taxon>Kaistiaceae</taxon>
        <taxon>Prosthecomicrobium</taxon>
    </lineage>
</organism>
<dbReference type="GO" id="GO:0005886">
    <property type="term" value="C:plasma membrane"/>
    <property type="evidence" value="ECO:0007669"/>
    <property type="project" value="TreeGrafter"/>
</dbReference>
<feature type="transmembrane region" description="Helical" evidence="7">
    <location>
        <begin position="576"/>
        <end position="598"/>
    </location>
</feature>
<evidence type="ECO:0000256" key="3">
    <source>
        <dbReference type="ARBA" id="ARBA00022679"/>
    </source>
</evidence>
<dbReference type="InterPro" id="IPR001173">
    <property type="entry name" value="Glyco_trans_2-like"/>
</dbReference>
<evidence type="ECO:0000256" key="5">
    <source>
        <dbReference type="ARBA" id="ARBA00022989"/>
    </source>
</evidence>
<evidence type="ECO:0000256" key="2">
    <source>
        <dbReference type="ARBA" id="ARBA00022676"/>
    </source>
</evidence>
<evidence type="ECO:0000256" key="7">
    <source>
        <dbReference type="SAM" id="Phobius"/>
    </source>
</evidence>
<name>A0A7W9CU02_9HYPH</name>
<comment type="caution">
    <text evidence="9">The sequence shown here is derived from an EMBL/GenBank/DDBJ whole genome shotgun (WGS) entry which is preliminary data.</text>
</comment>
<dbReference type="RefSeq" id="WP_183851974.1">
    <property type="nucleotide sequence ID" value="NZ_JACHOO010000001.1"/>
</dbReference>
<evidence type="ECO:0000313" key="9">
    <source>
        <dbReference type="EMBL" id="MBB5751367.1"/>
    </source>
</evidence>
<keyword evidence="6 7" id="KW-0472">Membrane</keyword>
<feature type="transmembrane region" description="Helical" evidence="7">
    <location>
        <begin position="20"/>
        <end position="39"/>
    </location>
</feature>
<keyword evidence="10" id="KW-1185">Reference proteome</keyword>
<evidence type="ECO:0000256" key="6">
    <source>
        <dbReference type="ARBA" id="ARBA00023136"/>
    </source>
</evidence>
<dbReference type="InterPro" id="IPR029044">
    <property type="entry name" value="Nucleotide-diphossugar_trans"/>
</dbReference>
<feature type="transmembrane region" description="Helical" evidence="7">
    <location>
        <begin position="533"/>
        <end position="555"/>
    </location>
</feature>
<dbReference type="EMBL" id="JACHOO010000001">
    <property type="protein sequence ID" value="MBB5751367.1"/>
    <property type="molecule type" value="Genomic_DNA"/>
</dbReference>
<dbReference type="Gene3D" id="3.90.550.10">
    <property type="entry name" value="Spore Coat Polysaccharide Biosynthesis Protein SpsA, Chain A"/>
    <property type="match status" value="1"/>
</dbReference>
<keyword evidence="2" id="KW-0328">Glycosyltransferase</keyword>
<keyword evidence="4 7" id="KW-0812">Transmembrane</keyword>
<dbReference type="GO" id="GO:0016758">
    <property type="term" value="F:hexosyltransferase activity"/>
    <property type="evidence" value="ECO:0007669"/>
    <property type="project" value="TreeGrafter"/>
</dbReference>
<evidence type="ECO:0000256" key="1">
    <source>
        <dbReference type="ARBA" id="ARBA00004141"/>
    </source>
</evidence>
<keyword evidence="3 9" id="KW-0808">Transferase</keyword>
<evidence type="ECO:0000259" key="8">
    <source>
        <dbReference type="Pfam" id="PF13632"/>
    </source>
</evidence>
<comment type="subcellular location">
    <subcellularLocation>
        <location evidence="1">Membrane</location>
        <topology evidence="1">Multi-pass membrane protein</topology>
    </subcellularLocation>
</comment>
<dbReference type="InterPro" id="IPR050321">
    <property type="entry name" value="Glycosyltr_2/OpgH_subfam"/>
</dbReference>
<dbReference type="PANTHER" id="PTHR43867:SF2">
    <property type="entry name" value="CELLULOSE SYNTHASE CATALYTIC SUBUNIT A [UDP-FORMING]"/>
    <property type="match status" value="1"/>
</dbReference>
<sequence length="664" mass="74376">MTGFALILFFGSRPLGEGDVFYFFVIAGLFACSLAYQLSRFGTARRQAKRETLPPAVKTRFLSGDAPPVLVLVPSYREEQRVLAMTVLSAALTQYANRRIVVLIDDPPGDAASVAESLAAVEAVRADIEATMAPLAAAAAAWRRREATGRYDLQGEAKRIAGLYADAAFWLEQTAQRMEREITEAFRHVDTFFVDSILRDLAHRYRRHADGIAFARLEAGEVSAEYRRLSTLFCSQIETFQRKTFRNLSHRPNKAMNLNAFIGLLGAHYRVVDDERGRTLVRATADNHDLAIPSAKYILTLDADSVVRHEYLLELVHVLESRDTVAVAQTPYLTFPAAGAPVERTAGATTDIQFLAHQGTTYYNASYWVGANALIRLTALRSVRRERVEDGVPVHVFIQDDTVIEDTGSTIDLLDAGWAVHNHFAPLAYSATPADFGALAIQRKRWSNGGLIIAPWLMREYLASGERLRRLPELVIRANYLLSPLIGNACLLVLMMRNTRTDGIMLWTPLIIVPYFLLYALDLVRLGYRARDLFSVCALNLMLLPVSFAGIAASLRQMVTGRRVPFSRTPKVANRTYIPPIYFLFNIAMVALTLRYVANGIWSGHYTETLLRLIDVALYVYGIVVFIGLREGFADLVAWIEMKTEWMSRRLGRGRQEMPEQTVA</sequence>
<dbReference type="SUPFAM" id="SSF53448">
    <property type="entry name" value="Nucleotide-diphospho-sugar transferases"/>
    <property type="match status" value="1"/>
</dbReference>
<feature type="transmembrane region" description="Helical" evidence="7">
    <location>
        <begin position="618"/>
        <end position="640"/>
    </location>
</feature>
<evidence type="ECO:0000313" key="10">
    <source>
        <dbReference type="Proteomes" id="UP000523821"/>
    </source>
</evidence>
<evidence type="ECO:0000256" key="4">
    <source>
        <dbReference type="ARBA" id="ARBA00022692"/>
    </source>
</evidence>
<dbReference type="PANTHER" id="PTHR43867">
    <property type="entry name" value="CELLULOSE SYNTHASE CATALYTIC SUBUNIT A [UDP-FORMING]"/>
    <property type="match status" value="1"/>
</dbReference>
<accession>A0A7W9CU02</accession>
<feature type="transmembrane region" description="Helical" evidence="7">
    <location>
        <begin position="504"/>
        <end position="521"/>
    </location>
</feature>
<dbReference type="Pfam" id="PF13632">
    <property type="entry name" value="Glyco_trans_2_3"/>
    <property type="match status" value="1"/>
</dbReference>
<feature type="domain" description="Glycosyltransferase 2-like" evidence="8">
    <location>
        <begin position="297"/>
        <end position="518"/>
    </location>
</feature>
<reference evidence="9 10" key="1">
    <citation type="submission" date="2020-08" db="EMBL/GenBank/DDBJ databases">
        <title>Genomic Encyclopedia of Type Strains, Phase IV (KMG-IV): sequencing the most valuable type-strain genomes for metagenomic binning, comparative biology and taxonomic classification.</title>
        <authorList>
            <person name="Goeker M."/>
        </authorList>
    </citation>
    <scope>NUCLEOTIDE SEQUENCE [LARGE SCALE GENOMIC DNA]</scope>
    <source>
        <strain evidence="9 10">DSM 16268</strain>
    </source>
</reference>
<gene>
    <name evidence="9" type="ORF">GGQ63_000410</name>
</gene>
<dbReference type="Proteomes" id="UP000523821">
    <property type="component" value="Unassembled WGS sequence"/>
</dbReference>
<protein>
    <submittedName>
        <fullName evidence="9">Cellulose synthase/poly-beta-1,6-N-acetylglucosamine synthase-like glycosyltransferase</fullName>
    </submittedName>
</protein>
<keyword evidence="5 7" id="KW-1133">Transmembrane helix</keyword>
<proteinExistence type="predicted"/>
<dbReference type="AlphaFoldDB" id="A0A7W9CU02"/>